<accession>A0A2N5CLT6</accession>
<dbReference type="InterPro" id="IPR002052">
    <property type="entry name" value="DNA_methylase_N6_adenine_CS"/>
</dbReference>
<comment type="similarity">
    <text evidence="1">Belongs to the SBNO family.</text>
</comment>
<dbReference type="Gene3D" id="3.40.50.300">
    <property type="entry name" value="P-loop containing nucleotide triphosphate hydrolases"/>
    <property type="match status" value="1"/>
</dbReference>
<proteinExistence type="inferred from homology"/>
<dbReference type="Proteomes" id="UP000234483">
    <property type="component" value="Unassembled WGS sequence"/>
</dbReference>
<dbReference type="SUPFAM" id="SSF52540">
    <property type="entry name" value="P-loop containing nucleoside triphosphate hydrolases"/>
    <property type="match status" value="1"/>
</dbReference>
<evidence type="ECO:0000259" key="2">
    <source>
        <dbReference type="PROSITE" id="PS51192"/>
    </source>
</evidence>
<dbReference type="InterPro" id="IPR014001">
    <property type="entry name" value="Helicase_ATP-bd"/>
</dbReference>
<dbReference type="GO" id="GO:0008168">
    <property type="term" value="F:methyltransferase activity"/>
    <property type="evidence" value="ECO:0007669"/>
    <property type="project" value="UniProtKB-KW"/>
</dbReference>
<comment type="caution">
    <text evidence="3">The sequence shown here is derived from an EMBL/GenBank/DDBJ whole genome shotgun (WGS) entry which is preliminary data.</text>
</comment>
<dbReference type="PANTHER" id="PTHR12706">
    <property type="entry name" value="STRAWBERRY NOTCH-RELATED"/>
    <property type="match status" value="1"/>
</dbReference>
<evidence type="ECO:0000313" key="4">
    <source>
        <dbReference type="Proteomes" id="UP000234483"/>
    </source>
</evidence>
<organism evidence="3 4">
    <name type="scientific">Caulobacter flavus</name>
    <dbReference type="NCBI Taxonomy" id="1679497"/>
    <lineage>
        <taxon>Bacteria</taxon>
        <taxon>Pseudomonadati</taxon>
        <taxon>Pseudomonadota</taxon>
        <taxon>Alphaproteobacteria</taxon>
        <taxon>Caulobacterales</taxon>
        <taxon>Caulobacteraceae</taxon>
        <taxon>Caulobacter</taxon>
    </lineage>
</organism>
<dbReference type="RefSeq" id="WP_101715512.1">
    <property type="nucleotide sequence ID" value="NZ_PJRQ01000049.1"/>
</dbReference>
<dbReference type="InterPro" id="IPR026937">
    <property type="entry name" value="SBNO_Helicase_C_dom"/>
</dbReference>
<reference evidence="3 4" key="1">
    <citation type="submission" date="2017-12" db="EMBL/GenBank/DDBJ databases">
        <title>The genome sequence of Caulobacter flavus CGMCC1 15093.</title>
        <authorList>
            <person name="Gao J."/>
            <person name="Mao X."/>
            <person name="Sun J."/>
        </authorList>
    </citation>
    <scope>NUCLEOTIDE SEQUENCE [LARGE SCALE GENOMIC DNA]</scope>
    <source>
        <strain evidence="3 4">CGMCC1 15093</strain>
    </source>
</reference>
<name>A0A2N5CLT6_9CAUL</name>
<dbReference type="PROSITE" id="PS00092">
    <property type="entry name" value="N6_MTASE"/>
    <property type="match status" value="1"/>
</dbReference>
<dbReference type="CDD" id="cd02440">
    <property type="entry name" value="AdoMet_MTases"/>
    <property type="match status" value="1"/>
</dbReference>
<evidence type="ECO:0000256" key="1">
    <source>
        <dbReference type="ARBA" id="ARBA00006992"/>
    </source>
</evidence>
<dbReference type="GO" id="GO:0006355">
    <property type="term" value="P:regulation of DNA-templated transcription"/>
    <property type="evidence" value="ECO:0007669"/>
    <property type="project" value="InterPro"/>
</dbReference>
<dbReference type="EMBL" id="PJRQ01000049">
    <property type="protein sequence ID" value="PLR06788.1"/>
    <property type="molecule type" value="Genomic_DNA"/>
</dbReference>
<dbReference type="InterPro" id="IPR026741">
    <property type="entry name" value="SNO"/>
</dbReference>
<keyword evidence="3" id="KW-0489">Methyltransferase</keyword>
<dbReference type="PANTHER" id="PTHR12706:SF30">
    <property type="entry name" value="PROTEIN STRAWBERRY NOTCH-RELATED"/>
    <property type="match status" value="1"/>
</dbReference>
<dbReference type="InterPro" id="IPR039187">
    <property type="entry name" value="SNO_AAA"/>
</dbReference>
<dbReference type="InterPro" id="IPR027417">
    <property type="entry name" value="P-loop_NTPase"/>
</dbReference>
<gene>
    <name evidence="3" type="ORF">CFHF_24315</name>
</gene>
<evidence type="ECO:0000313" key="3">
    <source>
        <dbReference type="EMBL" id="PLR06788.1"/>
    </source>
</evidence>
<feature type="domain" description="Helicase ATP-binding" evidence="2">
    <location>
        <begin position="461"/>
        <end position="628"/>
    </location>
</feature>
<dbReference type="SUPFAM" id="SSF53335">
    <property type="entry name" value="S-adenosyl-L-methionine-dependent methyltransferases"/>
    <property type="match status" value="1"/>
</dbReference>
<dbReference type="GO" id="GO:0003676">
    <property type="term" value="F:nucleic acid binding"/>
    <property type="evidence" value="ECO:0007669"/>
    <property type="project" value="InterPro"/>
</dbReference>
<protein>
    <submittedName>
        <fullName evidence="3">Methylase</fullName>
    </submittedName>
</protein>
<keyword evidence="3" id="KW-0808">Transferase</keyword>
<dbReference type="PROSITE" id="PS51192">
    <property type="entry name" value="HELICASE_ATP_BIND_1"/>
    <property type="match status" value="1"/>
</dbReference>
<dbReference type="Pfam" id="PF13872">
    <property type="entry name" value="AAA_34"/>
    <property type="match status" value="1"/>
</dbReference>
<dbReference type="InterPro" id="IPR029063">
    <property type="entry name" value="SAM-dependent_MTases_sf"/>
</dbReference>
<dbReference type="Gene3D" id="3.40.50.150">
    <property type="entry name" value="Vaccinia Virus protein VP39"/>
    <property type="match status" value="1"/>
</dbReference>
<dbReference type="Pfam" id="PF13871">
    <property type="entry name" value="Helicase_C_4"/>
    <property type="match status" value="1"/>
</dbReference>
<sequence>MTAPSVSRLSLFADDTSDAVANLLAAARALVPHLNRSRRIDRRLLASVMTMAFGASDAEGAWSWRDAYDACEAALVLQVRRLGAQVAQLEDAPAEICALLSALYDLCPTQTRRDDEQIALDQFSTPPHMAALAVLAAQVRAGDKVLEPSAGTGLLAVLAEACGGDMTLNELSPQRAGLLDGLFAAAPRSRHDAVELKDRLAGAGGFEVVLCNPPFGPLEAHLHAALDTLADGGRLVAIVPLRLLAAEAKLPDLARRGAIVGRIALPARAFAGQGTSVETGLLVIDRGAAGPIAALSTSEDLAEAAARVAALPARPSAKPRVFRTVFHPAAFAPRERTAAGPGRRLALLAETRALDYAVIDWRGEGRDVGLYQAYRLGRIAIAGAAPHPSALVESGPMASVAPPVPTYRPVLPTGVIDEHRLSDAQLETIVYAGEAHAQTLPGCWRIGEAAHQAVSVGEDASDAVSFRRGFFLGDGTGCGKGRQIAGVIADNMAQGRLRAVWLSKNDALLEDARRDWSAIGGQGHDIVPQSGWKQGESIRLERGILYSTYATLRQPARGERPSRLDQIVAWLGADFDGVIVFDEAHAMANAAGGGKGGRGPKKASLQGQAGLALQNRLPNARVLYVSATGATTPENLAYAGRLGLWGGTEAPFTTREAFLEAVEAGGVAVMELIARELKALGLYIARSLSFDGVEYEALPHALTPDDIVIWDRWADAYQLIHRNLRQALKATGVLDADGAARSGQAASAVMSAFEGTKLRFFGHLLAGLKAPSLIAAIRADLAAGRSSVVQVVSTNEAVMERRLAQIPSEEWNNIAVDLTPKDQVLDYLMAAFPIQAMSVLDNDDGSVTLVPMVEAGRPVYSQEALALREQLVTELACLPAAPGVLDAVLDALGPDLVAEVTGRSRRIVRREDRRVVERRGATAARAETDAFMSGKKRVLVFSDAGGTGRSYHADLSAANQQRRVHYLVEPGWRADAAIQGLGRSHRTNQASAPLFRPVTTDIHGEKRFLSTIARRLDSLGALTRGERRTAGAGLFRAEDNLESPFAHRALQAFYVALHHGEVAAMDRRAFEAKTGLSLLDAEGNLRASDDLPPMNTFLNRLLALRIADQNGLFEAFDAILAGILERAVASGALDRGVEDIVADELVVLGEETIRTDVMTRAETRLARFSLRTRRTLASVQDALAGLDPAALLYCVNRKSGRAALAVQGLTTTDDDDRLTPAVRLVRPDKRTTTPLKVFEESAWESVDEPVWSAAWRDELAAADPFTTREIVLVTGLLLPVWSSLPSRQATVRRIKGPDGRRWLGRVLDPLQVPPLKLALGLGDAAQTIGEPRFALRSVLEDGASMALNGGLWLRRTRVMDRWRIEVVGAATQRQAFVNLGCFVEIIAYTPRVFVPVDKPAVLGAVLARWPAQSLLPAAA</sequence>
<dbReference type="GO" id="GO:0032259">
    <property type="term" value="P:methylation"/>
    <property type="evidence" value="ECO:0007669"/>
    <property type="project" value="UniProtKB-KW"/>
</dbReference>